<dbReference type="AlphaFoldDB" id="A0A7W6BVV7"/>
<name>A0A7W6BVV7_9HYPH</name>
<dbReference type="PANTHER" id="PTHR30363">
    <property type="entry name" value="HTH-TYPE TRANSCRIPTIONAL REGULATOR SRLR-RELATED"/>
    <property type="match status" value="1"/>
</dbReference>
<keyword evidence="1" id="KW-0678">Repressor</keyword>
<keyword evidence="7" id="KW-1185">Reference proteome</keyword>
<evidence type="ECO:0000256" key="1">
    <source>
        <dbReference type="ARBA" id="ARBA00022491"/>
    </source>
</evidence>
<accession>A0A7W6BVV7</accession>
<dbReference type="Pfam" id="PF08220">
    <property type="entry name" value="HTH_DeoR"/>
    <property type="match status" value="1"/>
</dbReference>
<evidence type="ECO:0000256" key="3">
    <source>
        <dbReference type="ARBA" id="ARBA00023125"/>
    </source>
</evidence>
<dbReference type="RefSeq" id="WP_090966617.1">
    <property type="nucleotide sequence ID" value="NZ_FOOA01000032.1"/>
</dbReference>
<dbReference type="SUPFAM" id="SSF46785">
    <property type="entry name" value="Winged helix' DNA-binding domain"/>
    <property type="match status" value="1"/>
</dbReference>
<dbReference type="PANTHER" id="PTHR30363:SF4">
    <property type="entry name" value="GLYCEROL-3-PHOSPHATE REGULON REPRESSOR"/>
    <property type="match status" value="1"/>
</dbReference>
<dbReference type="PRINTS" id="PR00037">
    <property type="entry name" value="HTHLACR"/>
</dbReference>
<sequence>MTEVLPHLMAEQRQAVIREWLKRDGRVLAAQLAANFGVSEDTVRRDLRELAGRDECRRVYGGALPPAPLDGSLNTRRMQAQDRKALLGHAIARTLVPGSSVFIDAGSTNLAVAEALPPDSGMTVITNAPSIACALQDKSGLSVVLLGGRLDPGSGACLGSQTLREAERMRPSVLVLGVCGVDAEAGVTSHDLEEADLKSLLASRAGEIVLAATNEKIGTAASFFVAPIDRRVRLFVEHDCPAEALAPFEGLDIPITRAAAPGSRIPARTVR</sequence>
<dbReference type="Proteomes" id="UP000531216">
    <property type="component" value="Unassembled WGS sequence"/>
</dbReference>
<dbReference type="GO" id="GO:0003700">
    <property type="term" value="F:DNA-binding transcription factor activity"/>
    <property type="evidence" value="ECO:0007669"/>
    <property type="project" value="InterPro"/>
</dbReference>
<dbReference type="InterPro" id="IPR036390">
    <property type="entry name" value="WH_DNA-bd_sf"/>
</dbReference>
<dbReference type="PROSITE" id="PS00894">
    <property type="entry name" value="HTH_DEOR_1"/>
    <property type="match status" value="1"/>
</dbReference>
<dbReference type="InterPro" id="IPR050313">
    <property type="entry name" value="Carb_Metab_HTH_regulators"/>
</dbReference>
<dbReference type="GO" id="GO:0003677">
    <property type="term" value="F:DNA binding"/>
    <property type="evidence" value="ECO:0007669"/>
    <property type="project" value="UniProtKB-KW"/>
</dbReference>
<keyword evidence="4" id="KW-0804">Transcription</keyword>
<dbReference type="SMART" id="SM00420">
    <property type="entry name" value="HTH_DEOR"/>
    <property type="match status" value="1"/>
</dbReference>
<dbReference type="Gene3D" id="1.10.10.10">
    <property type="entry name" value="Winged helix-like DNA-binding domain superfamily/Winged helix DNA-binding domain"/>
    <property type="match status" value="1"/>
</dbReference>
<dbReference type="SMART" id="SM01134">
    <property type="entry name" value="DeoRC"/>
    <property type="match status" value="1"/>
</dbReference>
<keyword evidence="2" id="KW-0805">Transcription regulation</keyword>
<dbReference type="InterPro" id="IPR001034">
    <property type="entry name" value="DeoR_HTH"/>
</dbReference>
<organism evidence="6 7">
    <name type="scientific">Aureimonas phyllosphaerae</name>
    <dbReference type="NCBI Taxonomy" id="1166078"/>
    <lineage>
        <taxon>Bacteria</taxon>
        <taxon>Pseudomonadati</taxon>
        <taxon>Pseudomonadota</taxon>
        <taxon>Alphaproteobacteria</taxon>
        <taxon>Hyphomicrobiales</taxon>
        <taxon>Aurantimonadaceae</taxon>
        <taxon>Aureimonas</taxon>
    </lineage>
</organism>
<evidence type="ECO:0000259" key="5">
    <source>
        <dbReference type="PROSITE" id="PS51000"/>
    </source>
</evidence>
<protein>
    <submittedName>
        <fullName evidence="6">DeoR/GlpR family transcriptional regulator of sugar metabolism</fullName>
    </submittedName>
</protein>
<dbReference type="Pfam" id="PF00455">
    <property type="entry name" value="DeoRC"/>
    <property type="match status" value="1"/>
</dbReference>
<evidence type="ECO:0000313" key="6">
    <source>
        <dbReference type="EMBL" id="MBB3937867.1"/>
    </source>
</evidence>
<dbReference type="InterPro" id="IPR037171">
    <property type="entry name" value="NagB/RpiA_transferase-like"/>
</dbReference>
<dbReference type="InterPro" id="IPR014036">
    <property type="entry name" value="DeoR-like_C"/>
</dbReference>
<dbReference type="PROSITE" id="PS51000">
    <property type="entry name" value="HTH_DEOR_2"/>
    <property type="match status" value="1"/>
</dbReference>
<evidence type="ECO:0000256" key="4">
    <source>
        <dbReference type="ARBA" id="ARBA00023163"/>
    </source>
</evidence>
<evidence type="ECO:0000313" key="7">
    <source>
        <dbReference type="Proteomes" id="UP000531216"/>
    </source>
</evidence>
<dbReference type="InterPro" id="IPR036388">
    <property type="entry name" value="WH-like_DNA-bd_sf"/>
</dbReference>
<evidence type="ECO:0000256" key="2">
    <source>
        <dbReference type="ARBA" id="ARBA00023015"/>
    </source>
</evidence>
<dbReference type="OrthoDB" id="9797223at2"/>
<dbReference type="EMBL" id="JACIDO010000013">
    <property type="protein sequence ID" value="MBB3937867.1"/>
    <property type="molecule type" value="Genomic_DNA"/>
</dbReference>
<feature type="domain" description="HTH deoR-type" evidence="5">
    <location>
        <begin position="10"/>
        <end position="65"/>
    </location>
</feature>
<dbReference type="InterPro" id="IPR018356">
    <property type="entry name" value="Tscrpt_reg_HTH_DeoR_CS"/>
</dbReference>
<reference evidence="6 7" key="1">
    <citation type="submission" date="2020-08" db="EMBL/GenBank/DDBJ databases">
        <title>Genomic Encyclopedia of Type Strains, Phase IV (KMG-IV): sequencing the most valuable type-strain genomes for metagenomic binning, comparative biology and taxonomic classification.</title>
        <authorList>
            <person name="Goeker M."/>
        </authorList>
    </citation>
    <scope>NUCLEOTIDE SEQUENCE [LARGE SCALE GENOMIC DNA]</scope>
    <source>
        <strain evidence="6 7">DSM 25024</strain>
    </source>
</reference>
<comment type="caution">
    <text evidence="6">The sequence shown here is derived from an EMBL/GenBank/DDBJ whole genome shotgun (WGS) entry which is preliminary data.</text>
</comment>
<gene>
    <name evidence="6" type="ORF">GGR05_004036</name>
</gene>
<dbReference type="SUPFAM" id="SSF100950">
    <property type="entry name" value="NagB/RpiA/CoA transferase-like"/>
    <property type="match status" value="1"/>
</dbReference>
<proteinExistence type="predicted"/>
<keyword evidence="3" id="KW-0238">DNA-binding</keyword>